<keyword evidence="2" id="KW-1185">Reference proteome</keyword>
<accession>A0ABW8YVE6</accession>
<protein>
    <submittedName>
        <fullName evidence="1">Uncharacterized protein</fullName>
    </submittedName>
</protein>
<organism evidence="1 2">
    <name type="scientific">Flavobacterium rhizosphaerae</name>
    <dbReference type="NCBI Taxonomy" id="3163298"/>
    <lineage>
        <taxon>Bacteria</taxon>
        <taxon>Pseudomonadati</taxon>
        <taxon>Bacteroidota</taxon>
        <taxon>Flavobacteriia</taxon>
        <taxon>Flavobacteriales</taxon>
        <taxon>Flavobacteriaceae</taxon>
        <taxon>Flavobacterium</taxon>
    </lineage>
</organism>
<proteinExistence type="predicted"/>
<dbReference type="RefSeq" id="WP_408084476.1">
    <property type="nucleotide sequence ID" value="NZ_JBELPZ010000005.1"/>
</dbReference>
<dbReference type="EMBL" id="JBELPZ010000005">
    <property type="protein sequence ID" value="MFL9844224.1"/>
    <property type="molecule type" value="Genomic_DNA"/>
</dbReference>
<sequence length="92" mass="10795">MTSLLLVSCHKKSFEEILTDSQKKWNLEYTNSPPSGEFASDYLSFLKEGTFQSRYYISELPFYEINHDVPSYSWSYNDTDKILMVGKRSFDV</sequence>
<reference evidence="1 2" key="1">
    <citation type="submission" date="2024-06" db="EMBL/GenBank/DDBJ databases">
        <authorList>
            <person name="Kaempfer P."/>
            <person name="Viver T."/>
        </authorList>
    </citation>
    <scope>NUCLEOTIDE SEQUENCE [LARGE SCALE GENOMIC DNA]</scope>
    <source>
        <strain evidence="1 2">ST-119</strain>
    </source>
</reference>
<gene>
    <name evidence="1" type="ORF">ABS766_07320</name>
</gene>
<dbReference type="Proteomes" id="UP001629156">
    <property type="component" value="Unassembled WGS sequence"/>
</dbReference>
<evidence type="ECO:0000313" key="2">
    <source>
        <dbReference type="Proteomes" id="UP001629156"/>
    </source>
</evidence>
<name>A0ABW8YVE6_9FLAO</name>
<comment type="caution">
    <text evidence="1">The sequence shown here is derived from an EMBL/GenBank/DDBJ whole genome shotgun (WGS) entry which is preliminary data.</text>
</comment>
<evidence type="ECO:0000313" key="1">
    <source>
        <dbReference type="EMBL" id="MFL9844224.1"/>
    </source>
</evidence>